<keyword evidence="7" id="KW-1185">Reference proteome</keyword>
<comment type="caution">
    <text evidence="6">The sequence shown here is derived from an EMBL/GenBank/DDBJ whole genome shotgun (WGS) entry which is preliminary data.</text>
</comment>
<dbReference type="EC" id="2.7.1.-" evidence="5"/>
<dbReference type="PANTHER" id="PTHR12684:SF2">
    <property type="entry name" value="TRNA 2'-PHOSPHOTRANSFERASE 1"/>
    <property type="match status" value="1"/>
</dbReference>
<dbReference type="InterPro" id="IPR022928">
    <property type="entry name" value="RNA_2'-PTrans_KptA"/>
</dbReference>
<comment type="similarity">
    <text evidence="1 5">Belongs to the KptA/TPT1 family.</text>
</comment>
<protein>
    <recommendedName>
        <fullName evidence="5">Probable RNA 2'-phosphotransferase</fullName>
        <ecNumber evidence="5">2.7.1.-</ecNumber>
    </recommendedName>
</protein>
<dbReference type="HAMAP" id="MF_00299">
    <property type="entry name" value="KptA"/>
    <property type="match status" value="1"/>
</dbReference>
<gene>
    <name evidence="5" type="primary">kptA</name>
    <name evidence="6" type="ORF">I6N95_14425</name>
</gene>
<keyword evidence="2 5" id="KW-0808">Transferase</keyword>
<dbReference type="Proteomes" id="UP000674938">
    <property type="component" value="Unassembled WGS sequence"/>
</dbReference>
<evidence type="ECO:0000313" key="7">
    <source>
        <dbReference type="Proteomes" id="UP000674938"/>
    </source>
</evidence>
<dbReference type="Gene3D" id="1.10.10.970">
    <property type="entry name" value="RNA 2'-phosphotransferase, Tpt1/KptA family, N-terminal domain"/>
    <property type="match status" value="1"/>
</dbReference>
<dbReference type="SUPFAM" id="SSF56399">
    <property type="entry name" value="ADP-ribosylation"/>
    <property type="match status" value="1"/>
</dbReference>
<dbReference type="GO" id="GO:0003950">
    <property type="term" value="F:NAD+ poly-ADP-ribosyltransferase activity"/>
    <property type="evidence" value="ECO:0007669"/>
    <property type="project" value="InterPro"/>
</dbReference>
<dbReference type="GO" id="GO:0000215">
    <property type="term" value="F:tRNA 2'-phosphotransferase activity"/>
    <property type="evidence" value="ECO:0007669"/>
    <property type="project" value="TreeGrafter"/>
</dbReference>
<keyword evidence="3 5" id="KW-0520">NAD</keyword>
<dbReference type="AlphaFoldDB" id="A0A940P9Q3"/>
<evidence type="ECO:0000256" key="2">
    <source>
        <dbReference type="ARBA" id="ARBA00022679"/>
    </source>
</evidence>
<evidence type="ECO:0000256" key="5">
    <source>
        <dbReference type="HAMAP-Rule" id="MF_00299"/>
    </source>
</evidence>
<evidence type="ECO:0000313" key="6">
    <source>
        <dbReference type="EMBL" id="MBP1042211.1"/>
    </source>
</evidence>
<dbReference type="InterPro" id="IPR042080">
    <property type="entry name" value="RNA_2'-PTrans_N"/>
</dbReference>
<accession>A0A940P9Q3</accession>
<name>A0A940P9Q3_9ENTE</name>
<evidence type="ECO:0000256" key="3">
    <source>
        <dbReference type="ARBA" id="ARBA00023027"/>
    </source>
</evidence>
<dbReference type="EMBL" id="JAEEGA010000009">
    <property type="protein sequence ID" value="MBP1042211.1"/>
    <property type="molecule type" value="Genomic_DNA"/>
</dbReference>
<proteinExistence type="inferred from homology"/>
<evidence type="ECO:0000256" key="1">
    <source>
        <dbReference type="ARBA" id="ARBA00009836"/>
    </source>
</evidence>
<sequence length="181" mass="20912">MLVEEEKISKLISYALRHEPARFQLELDESGFVSLDELVSKLNQVEQVDLKTEAVVALLEKSDKKRWEIQGHLIRAIYGHSLSQKIIKQAAKPPEFLYHGTAHKFVDRILAQGLLPKDRQYVHLSQEIITAIDVGKRRDHEPVLLEVLAQFAYENGVVFYQEKDGIWLSEPIPVRYLRVMP</sequence>
<dbReference type="RefSeq" id="WP_209529193.1">
    <property type="nucleotide sequence ID" value="NZ_JAEEGA010000009.1"/>
</dbReference>
<dbReference type="InterPro" id="IPR002745">
    <property type="entry name" value="Ptrans_KptA/Tpt1"/>
</dbReference>
<dbReference type="PANTHER" id="PTHR12684">
    <property type="entry name" value="PUTATIVE PHOSPHOTRANSFERASE"/>
    <property type="match status" value="1"/>
</dbReference>
<reference evidence="6" key="1">
    <citation type="submission" date="2020-12" db="EMBL/GenBank/DDBJ databases">
        <title>Vagococcus allomyrinae sp. nov. and Enterococcus lavae sp. nov., isolated from the larvae of Allomyrina dichotoma.</title>
        <authorList>
            <person name="Lee S.D."/>
        </authorList>
    </citation>
    <scope>NUCLEOTIDE SEQUENCE</scope>
    <source>
        <strain evidence="6">BWB3-3</strain>
    </source>
</reference>
<evidence type="ECO:0000256" key="4">
    <source>
        <dbReference type="ARBA" id="ARBA00025212"/>
    </source>
</evidence>
<dbReference type="InterPro" id="IPR042081">
    <property type="entry name" value="RNA_2'-PTrans_C"/>
</dbReference>
<organism evidence="6 7">
    <name type="scientific">Vagococcus allomyrinae</name>
    <dbReference type="NCBI Taxonomy" id="2794353"/>
    <lineage>
        <taxon>Bacteria</taxon>
        <taxon>Bacillati</taxon>
        <taxon>Bacillota</taxon>
        <taxon>Bacilli</taxon>
        <taxon>Lactobacillales</taxon>
        <taxon>Enterococcaceae</taxon>
        <taxon>Vagococcus</taxon>
    </lineage>
</organism>
<dbReference type="Pfam" id="PF01885">
    <property type="entry name" value="PTS_2-RNA"/>
    <property type="match status" value="1"/>
</dbReference>
<comment type="function">
    <text evidence="4 5">Removes the 2'-phosphate from RNA via an intermediate in which the phosphate is ADP-ribosylated by NAD followed by a presumed transesterification to release the RNA and generate ADP-ribose 1''-2''-cyclic phosphate (APPR&gt;P). May function as an ADP-ribosylase.</text>
</comment>
<dbReference type="GO" id="GO:0006388">
    <property type="term" value="P:tRNA splicing, via endonucleolytic cleavage and ligation"/>
    <property type="evidence" value="ECO:0007669"/>
    <property type="project" value="UniProtKB-UniRule"/>
</dbReference>
<dbReference type="Gene3D" id="3.20.170.30">
    <property type="match status" value="1"/>
</dbReference>